<name>A0A086LPG1_TOXGO</name>
<evidence type="ECO:0000313" key="3">
    <source>
        <dbReference type="Proteomes" id="UP000028834"/>
    </source>
</evidence>
<dbReference type="VEuPathDB" id="ToxoDB:TGRUB_432860"/>
<feature type="signal peptide" evidence="1">
    <location>
        <begin position="1"/>
        <end position="24"/>
    </location>
</feature>
<evidence type="ECO:0000256" key="1">
    <source>
        <dbReference type="SAM" id="SignalP"/>
    </source>
</evidence>
<proteinExistence type="predicted"/>
<gene>
    <name evidence="2" type="ORF">TGRUB_432860</name>
</gene>
<feature type="chain" id="PRO_5001810506" description="Secreted protein" evidence="1">
    <location>
        <begin position="25"/>
        <end position="110"/>
    </location>
</feature>
<evidence type="ECO:0000313" key="2">
    <source>
        <dbReference type="EMBL" id="KFG58529.1"/>
    </source>
</evidence>
<comment type="caution">
    <text evidence="2">The sequence shown here is derived from an EMBL/GenBank/DDBJ whole genome shotgun (WGS) entry which is preliminary data.</text>
</comment>
<dbReference type="AlphaFoldDB" id="A0A086LPG1"/>
<sequence length="110" mass="12859">MNVLFHRHLCLRRLLKILLSPVFVIVRRQWSQSRPWRSFVCPPSDEFCDDTDRLVADDTPASMFHFPPLSSHLFVLPRRSDTLRILRLPDRAAITSPWTGHTSPSWPLNL</sequence>
<protein>
    <recommendedName>
        <fullName evidence="4">Secreted protein</fullName>
    </recommendedName>
</protein>
<dbReference type="EMBL" id="AFYV02002495">
    <property type="protein sequence ID" value="KFG58529.1"/>
    <property type="molecule type" value="Genomic_DNA"/>
</dbReference>
<organism evidence="2 3">
    <name type="scientific">Toxoplasma gondii RUB</name>
    <dbReference type="NCBI Taxonomy" id="935652"/>
    <lineage>
        <taxon>Eukaryota</taxon>
        <taxon>Sar</taxon>
        <taxon>Alveolata</taxon>
        <taxon>Apicomplexa</taxon>
        <taxon>Conoidasida</taxon>
        <taxon>Coccidia</taxon>
        <taxon>Eucoccidiorida</taxon>
        <taxon>Eimeriorina</taxon>
        <taxon>Sarcocystidae</taxon>
        <taxon>Toxoplasma</taxon>
    </lineage>
</organism>
<evidence type="ECO:0008006" key="4">
    <source>
        <dbReference type="Google" id="ProtNLM"/>
    </source>
</evidence>
<reference evidence="2 3" key="1">
    <citation type="submission" date="2014-05" db="EMBL/GenBank/DDBJ databases">
        <authorList>
            <person name="Sibley D."/>
            <person name="Venepally P."/>
            <person name="Karamycheva S."/>
            <person name="Hadjithomas M."/>
            <person name="Khan A."/>
            <person name="Brunk B."/>
            <person name="Roos D."/>
            <person name="Caler E."/>
            <person name="Lorenzi H."/>
        </authorList>
    </citation>
    <scope>NUCLEOTIDE SEQUENCE [LARGE SCALE GENOMIC DNA]</scope>
    <source>
        <strain evidence="2 3">RUB</strain>
    </source>
</reference>
<accession>A0A086LPG1</accession>
<dbReference type="Proteomes" id="UP000028834">
    <property type="component" value="Unassembled WGS sequence"/>
</dbReference>
<keyword evidence="1" id="KW-0732">Signal</keyword>